<gene>
    <name evidence="2" type="ORF">JKJ07_23630</name>
</gene>
<feature type="transmembrane region" description="Helical" evidence="1">
    <location>
        <begin position="22"/>
        <end position="40"/>
    </location>
</feature>
<evidence type="ECO:0008006" key="4">
    <source>
        <dbReference type="Google" id="ProtNLM"/>
    </source>
</evidence>
<organism evidence="2 3">
    <name type="scientific">Paractinoplanes lichenicola</name>
    <dbReference type="NCBI Taxonomy" id="2802976"/>
    <lineage>
        <taxon>Bacteria</taxon>
        <taxon>Bacillati</taxon>
        <taxon>Actinomycetota</taxon>
        <taxon>Actinomycetes</taxon>
        <taxon>Micromonosporales</taxon>
        <taxon>Micromonosporaceae</taxon>
        <taxon>Paractinoplanes</taxon>
    </lineage>
</organism>
<protein>
    <recommendedName>
        <fullName evidence="4">ATP synthase F0 subunit 8</fullName>
    </recommendedName>
</protein>
<keyword evidence="1" id="KW-0472">Membrane</keyword>
<keyword evidence="1" id="KW-0812">Transmembrane</keyword>
<name>A0ABS1VSM5_9ACTN</name>
<comment type="caution">
    <text evidence="2">The sequence shown here is derived from an EMBL/GenBank/DDBJ whole genome shotgun (WGS) entry which is preliminary data.</text>
</comment>
<evidence type="ECO:0000313" key="3">
    <source>
        <dbReference type="Proteomes" id="UP000598996"/>
    </source>
</evidence>
<keyword evidence="3" id="KW-1185">Reference proteome</keyword>
<keyword evidence="1" id="KW-1133">Transmembrane helix</keyword>
<sequence>MDQYLDTASAVTRALFGPESGIPWWAWMAVIVAVFWKVAVKEPKSAREAANERDNVMLGAMFGDDGKGKKKKK</sequence>
<accession>A0ABS1VSM5</accession>
<dbReference type="RefSeq" id="WP_202993866.1">
    <property type="nucleotide sequence ID" value="NZ_JAENHO010000006.1"/>
</dbReference>
<evidence type="ECO:0000313" key="2">
    <source>
        <dbReference type="EMBL" id="MBL7257292.1"/>
    </source>
</evidence>
<dbReference type="Proteomes" id="UP000598996">
    <property type="component" value="Unassembled WGS sequence"/>
</dbReference>
<dbReference type="EMBL" id="JAENHO010000006">
    <property type="protein sequence ID" value="MBL7257292.1"/>
    <property type="molecule type" value="Genomic_DNA"/>
</dbReference>
<evidence type="ECO:0000256" key="1">
    <source>
        <dbReference type="SAM" id="Phobius"/>
    </source>
</evidence>
<proteinExistence type="predicted"/>
<reference evidence="2 3" key="1">
    <citation type="submission" date="2021-01" db="EMBL/GenBank/DDBJ databases">
        <title>Actinoplanes sp. nov. LDG1-01 isolated from lichen.</title>
        <authorList>
            <person name="Saeng-In P."/>
            <person name="Phongsopitanun W."/>
            <person name="Kanchanasin P."/>
            <person name="Yuki M."/>
            <person name="Kudo T."/>
            <person name="Ohkuma M."/>
            <person name="Tanasupawat S."/>
        </authorList>
    </citation>
    <scope>NUCLEOTIDE SEQUENCE [LARGE SCALE GENOMIC DNA]</scope>
    <source>
        <strain evidence="2 3">LDG1-01</strain>
    </source>
</reference>